<accession>A0A0A1FDQ5</accession>
<reference evidence="2" key="1">
    <citation type="journal article" date="2014" name="Soil Biol. Biochem.">
        <title>Structure and function of bacterial communities in ageing soils: Insights from the Mendocino ecological staircase.</title>
        <authorList>
            <person name="Uroz S."/>
            <person name="Tech J.J."/>
            <person name="Sawaya N.A."/>
            <person name="Frey-Klett P."/>
            <person name="Leveau J.H.J."/>
        </authorList>
    </citation>
    <scope>NUCLEOTIDE SEQUENCE [LARGE SCALE GENOMIC DNA]</scope>
    <source>
        <strain evidence="2">Cal35</strain>
    </source>
</reference>
<dbReference type="STRING" id="279058.LT85_1839"/>
<name>A0A0A1FDQ5_9BURK</name>
<protein>
    <submittedName>
        <fullName evidence="1">Uncharacterized protein</fullName>
    </submittedName>
</protein>
<proteinExistence type="predicted"/>
<dbReference type="HOGENOM" id="CLU_1486664_0_0_4"/>
<organism evidence="1 2">
    <name type="scientific">Collimonas arenae</name>
    <dbReference type="NCBI Taxonomy" id="279058"/>
    <lineage>
        <taxon>Bacteria</taxon>
        <taxon>Pseudomonadati</taxon>
        <taxon>Pseudomonadota</taxon>
        <taxon>Betaproteobacteria</taxon>
        <taxon>Burkholderiales</taxon>
        <taxon>Oxalobacteraceae</taxon>
        <taxon>Collimonas</taxon>
    </lineage>
</organism>
<dbReference type="KEGG" id="care:LT85_1839"/>
<keyword evidence="2" id="KW-1185">Reference proteome</keyword>
<gene>
    <name evidence="1" type="ORF">LT85_1839</name>
</gene>
<dbReference type="EMBL" id="CP009962">
    <property type="protein sequence ID" value="AIY40997.1"/>
    <property type="molecule type" value="Genomic_DNA"/>
</dbReference>
<evidence type="ECO:0000313" key="1">
    <source>
        <dbReference type="EMBL" id="AIY40997.1"/>
    </source>
</evidence>
<dbReference type="AlphaFoldDB" id="A0A0A1FDQ5"/>
<dbReference type="Proteomes" id="UP000030302">
    <property type="component" value="Chromosome"/>
</dbReference>
<sequence>MGVGQGLLDLLVQKGEQGIYLLSEAELKALNVVNNGRQAADWALEVADGGEYLRGTQDTAYGRGRIAFMCDKDKILMFTFYQVGDQAAGMAGGGLVHSLIVDGDMMPLQDPDSVVANKGEIQTFFTLTQAQASRIAASHAIGHAMRTARDAPVFIGFPLDIPAGASQKVHAFINNCISPHR</sequence>
<evidence type="ECO:0000313" key="2">
    <source>
        <dbReference type="Proteomes" id="UP000030302"/>
    </source>
</evidence>